<reference evidence="3" key="2">
    <citation type="journal article" date="2008" name="Nucleic Acids Res.">
        <title>The rice annotation project database (RAP-DB): 2008 update.</title>
        <authorList>
            <consortium name="The rice annotation project (RAP)"/>
        </authorList>
    </citation>
    <scope>GENOME REANNOTATION</scope>
    <source>
        <strain evidence="3">cv. Nipponbare</strain>
    </source>
</reference>
<evidence type="ECO:0000313" key="2">
    <source>
        <dbReference type="EMBL" id="BAH95078.1"/>
    </source>
</evidence>
<evidence type="ECO:0000256" key="1">
    <source>
        <dbReference type="SAM" id="MobiDB-lite"/>
    </source>
</evidence>
<dbReference type="EMBL" id="AP008217">
    <property type="protein sequence ID" value="BAH95078.1"/>
    <property type="molecule type" value="Genomic_DNA"/>
</dbReference>
<dbReference type="AlphaFoldDB" id="C7J8U2"/>
<reference evidence="2 3" key="1">
    <citation type="journal article" date="2005" name="Nature">
        <title>The map-based sequence of the rice genome.</title>
        <authorList>
            <consortium name="International rice genome sequencing project (IRGSP)"/>
            <person name="Matsumoto T."/>
            <person name="Wu J."/>
            <person name="Kanamori H."/>
            <person name="Katayose Y."/>
            <person name="Fujisawa M."/>
            <person name="Namiki N."/>
            <person name="Mizuno H."/>
            <person name="Yamamoto K."/>
            <person name="Antonio B.A."/>
            <person name="Baba T."/>
            <person name="Sakata K."/>
            <person name="Nagamura Y."/>
            <person name="Aoki H."/>
            <person name="Arikawa K."/>
            <person name="Arita K."/>
            <person name="Bito T."/>
            <person name="Chiden Y."/>
            <person name="Fujitsuka N."/>
            <person name="Fukunaka R."/>
            <person name="Hamada M."/>
            <person name="Harada C."/>
            <person name="Hayashi A."/>
            <person name="Hijishita S."/>
            <person name="Honda M."/>
            <person name="Hosokawa S."/>
            <person name="Ichikawa Y."/>
            <person name="Idonuma A."/>
            <person name="Iijima M."/>
            <person name="Ikeda M."/>
            <person name="Ikeno M."/>
            <person name="Ito K."/>
            <person name="Ito S."/>
            <person name="Ito T."/>
            <person name="Ito Y."/>
            <person name="Ito Y."/>
            <person name="Iwabuchi A."/>
            <person name="Kamiya K."/>
            <person name="Karasawa W."/>
            <person name="Kurita K."/>
            <person name="Katagiri S."/>
            <person name="Kikuta A."/>
            <person name="Kobayashi H."/>
            <person name="Kobayashi N."/>
            <person name="Machita K."/>
            <person name="Maehara T."/>
            <person name="Masukawa M."/>
            <person name="Mizubayashi T."/>
            <person name="Mukai Y."/>
            <person name="Nagasaki H."/>
            <person name="Nagata Y."/>
            <person name="Naito S."/>
            <person name="Nakashima M."/>
            <person name="Nakama Y."/>
            <person name="Nakamichi Y."/>
            <person name="Nakamura M."/>
            <person name="Meguro A."/>
            <person name="Negishi M."/>
            <person name="Ohta I."/>
            <person name="Ohta T."/>
            <person name="Okamoto M."/>
            <person name="Ono N."/>
            <person name="Saji S."/>
            <person name="Sakaguchi M."/>
            <person name="Sakai K."/>
            <person name="Shibata M."/>
            <person name="Shimokawa T."/>
            <person name="Song J."/>
            <person name="Takazaki Y."/>
            <person name="Terasawa K."/>
            <person name="Tsugane M."/>
            <person name="Tsuji K."/>
            <person name="Ueda S."/>
            <person name="Waki K."/>
            <person name="Yamagata H."/>
            <person name="Yamamoto M."/>
            <person name="Yamamoto S."/>
            <person name="Yamane H."/>
            <person name="Yoshiki S."/>
            <person name="Yoshihara R."/>
            <person name="Yukawa K."/>
            <person name="Zhong H."/>
            <person name="Yano M."/>
            <person name="Yuan Q."/>
            <person name="Ouyang S."/>
            <person name="Liu J."/>
            <person name="Jones K.M."/>
            <person name="Gansberger K."/>
            <person name="Moffat K."/>
            <person name="Hill J."/>
            <person name="Bera J."/>
            <person name="Fadrosh D."/>
            <person name="Jin S."/>
            <person name="Johri S."/>
            <person name="Kim M."/>
            <person name="Overton L."/>
            <person name="Reardon M."/>
            <person name="Tsitrin T."/>
            <person name="Vuong H."/>
            <person name="Weaver B."/>
            <person name="Ciecko A."/>
            <person name="Tallon L."/>
            <person name="Jackson J."/>
            <person name="Pai G."/>
            <person name="Aken S.V."/>
            <person name="Utterback T."/>
            <person name="Reidmuller S."/>
            <person name="Feldblyum T."/>
            <person name="Hsiao J."/>
            <person name="Zismann V."/>
            <person name="Iobst S."/>
            <person name="de Vazeille A.R."/>
            <person name="Buell C.R."/>
            <person name="Ying K."/>
            <person name="Li Y."/>
            <person name="Lu T."/>
            <person name="Huang Y."/>
            <person name="Zhao Q."/>
            <person name="Feng Q."/>
            <person name="Zhang L."/>
            <person name="Zhu J."/>
            <person name="Weng Q."/>
            <person name="Mu J."/>
            <person name="Lu Y."/>
            <person name="Fan D."/>
            <person name="Liu Y."/>
            <person name="Guan J."/>
            <person name="Zhang Y."/>
            <person name="Yu S."/>
            <person name="Liu X."/>
            <person name="Zhang Y."/>
            <person name="Hong G."/>
            <person name="Han B."/>
            <person name="Choisne N."/>
            <person name="Demange N."/>
            <person name="Orjeda G."/>
            <person name="Samain S."/>
            <person name="Cattolico L."/>
            <person name="Pelletier E."/>
            <person name="Couloux A."/>
            <person name="Segurens B."/>
            <person name="Wincker P."/>
            <person name="D'Hont A."/>
            <person name="Scarpelli C."/>
            <person name="Weissenbach J."/>
            <person name="Salanoubat M."/>
            <person name="Quetier F."/>
            <person name="Yu Y."/>
            <person name="Kim H.R."/>
            <person name="Rambo T."/>
            <person name="Currie J."/>
            <person name="Collura K."/>
            <person name="Luo M."/>
            <person name="Yang T."/>
            <person name="Ammiraju J.S.S."/>
            <person name="Engler F."/>
            <person name="Soderlund C."/>
            <person name="Wing R.A."/>
            <person name="Palmer L.E."/>
            <person name="de la Bastide M."/>
            <person name="Spiegel L."/>
            <person name="Nascimento L."/>
            <person name="Zutavern T."/>
            <person name="O'Shaughnessy A."/>
            <person name="Dike S."/>
            <person name="Dedhia N."/>
            <person name="Preston R."/>
            <person name="Balija V."/>
            <person name="McCombie W.R."/>
            <person name="Chow T."/>
            <person name="Chen H."/>
            <person name="Chung M."/>
            <person name="Chen C."/>
            <person name="Shaw J."/>
            <person name="Wu H."/>
            <person name="Hsiao K."/>
            <person name="Chao Y."/>
            <person name="Chu M."/>
            <person name="Cheng C."/>
            <person name="Hour A."/>
            <person name="Lee P."/>
            <person name="Lin S."/>
            <person name="Lin Y."/>
            <person name="Liou J."/>
            <person name="Liu S."/>
            <person name="Hsing Y."/>
            <person name="Raghuvanshi S."/>
            <person name="Mohanty A."/>
            <person name="Bharti A.K."/>
            <person name="Gaur A."/>
            <person name="Gupta V."/>
            <person name="Kumar D."/>
            <person name="Ravi V."/>
            <person name="Vij S."/>
            <person name="Kapur A."/>
            <person name="Khurana P."/>
            <person name="Khurana P."/>
            <person name="Khurana J.P."/>
            <person name="Tyagi A.K."/>
            <person name="Gaikwad K."/>
            <person name="Singh A."/>
            <person name="Dalal V."/>
            <person name="Srivastava S."/>
            <person name="Dixit A."/>
            <person name="Pal A.K."/>
            <person name="Ghazi I.A."/>
            <person name="Yadav M."/>
            <person name="Pandit A."/>
            <person name="Bhargava A."/>
            <person name="Sureshbabu K."/>
            <person name="Batra K."/>
            <person name="Sharma T.R."/>
            <person name="Mohapatra T."/>
            <person name="Singh N.K."/>
            <person name="Messing J."/>
            <person name="Nelson A.B."/>
            <person name="Fuks G."/>
            <person name="Kavchok S."/>
            <person name="Keizer G."/>
            <person name="Linton E."/>
            <person name="Llaca V."/>
            <person name="Song R."/>
            <person name="Tanyolac B."/>
            <person name="Young S."/>
            <person name="Ho-Il K."/>
            <person name="Hahn J.H."/>
            <person name="Sangsakoo G."/>
            <person name="Vanavichit A."/>
            <person name="de Mattos Luiz.A.T."/>
            <person name="Zimmer P.D."/>
            <person name="Malone G."/>
            <person name="Dellagostin O."/>
            <person name="de Oliveira A.C."/>
            <person name="Bevan M."/>
            <person name="Bancroft I."/>
            <person name="Minx P."/>
            <person name="Cordum H."/>
            <person name="Wilson R."/>
            <person name="Cheng Z."/>
            <person name="Jin W."/>
            <person name="Jiang J."/>
            <person name="Leong S.A."/>
            <person name="Iwama H."/>
            <person name="Gojobori T."/>
            <person name="Itoh T."/>
            <person name="Niimura Y."/>
            <person name="Fujii Y."/>
            <person name="Habara T."/>
            <person name="Sakai H."/>
            <person name="Sato Y."/>
            <person name="Wilson G."/>
            <person name="Kumar K."/>
            <person name="McCouch S."/>
            <person name="Juretic N."/>
            <person name="Hoen D."/>
            <person name="Wright S."/>
            <person name="Bruskiewich R."/>
            <person name="Bureau T."/>
            <person name="Miyao A."/>
            <person name="Hirochika H."/>
            <person name="Nishikawa T."/>
            <person name="Kadowaki K."/>
            <person name="Sugiura M."/>
            <person name="Burr B."/>
            <person name="Sasaki T."/>
        </authorList>
    </citation>
    <scope>NUCLEOTIDE SEQUENCE [LARGE SCALE GENOMIC DNA]</scope>
    <source>
        <strain evidence="3">cv. Nipponbare</strain>
    </source>
</reference>
<accession>C7J8U2</accession>
<feature type="region of interest" description="Disordered" evidence="1">
    <location>
        <begin position="1"/>
        <end position="21"/>
    </location>
</feature>
<sequence length="86" mass="9867">MHSEREHACPPPSRPLNHRSTGALCPLPLCCCSGEETEGRREEREEEEETYDSGPRCTVNFLFYLISIFRQPYLSNHKSNSSEPLI</sequence>
<protein>
    <submittedName>
        <fullName evidence="2">Os11g0147150 protein</fullName>
    </submittedName>
</protein>
<proteinExistence type="predicted"/>
<organism evidence="2 3">
    <name type="scientific">Oryza sativa subsp. japonica</name>
    <name type="common">Rice</name>
    <dbReference type="NCBI Taxonomy" id="39947"/>
    <lineage>
        <taxon>Eukaryota</taxon>
        <taxon>Viridiplantae</taxon>
        <taxon>Streptophyta</taxon>
        <taxon>Embryophyta</taxon>
        <taxon>Tracheophyta</taxon>
        <taxon>Spermatophyta</taxon>
        <taxon>Magnoliopsida</taxon>
        <taxon>Liliopsida</taxon>
        <taxon>Poales</taxon>
        <taxon>Poaceae</taxon>
        <taxon>BOP clade</taxon>
        <taxon>Oryzoideae</taxon>
        <taxon>Oryzeae</taxon>
        <taxon>Oryzinae</taxon>
        <taxon>Oryza</taxon>
        <taxon>Oryza sativa</taxon>
    </lineage>
</organism>
<dbReference type="Proteomes" id="UP000000763">
    <property type="component" value="Chromosome 11"/>
</dbReference>
<evidence type="ECO:0000313" key="3">
    <source>
        <dbReference type="Proteomes" id="UP000000763"/>
    </source>
</evidence>
<dbReference type="KEGG" id="dosa:Os11g0147150"/>
<gene>
    <name evidence="2" type="ordered locus">Os11g0147150</name>
</gene>
<name>C7J8U2_ORYSJ</name>